<feature type="region of interest" description="Disordered" evidence="1">
    <location>
        <begin position="1"/>
        <end position="43"/>
    </location>
</feature>
<dbReference type="Proteomes" id="UP000007753">
    <property type="component" value="Chromosome 2"/>
</dbReference>
<protein>
    <submittedName>
        <fullName evidence="2">Uncharacterized protein</fullName>
    </submittedName>
</protein>
<dbReference type="AlphaFoldDB" id="D4Z7B4"/>
<organism evidence="2 3">
    <name type="scientific">Sphingobium indicum (strain DSM 16413 / CCM 7287 / MTCC 6362 / UT26 / NBRC 101211 / UT26S)</name>
    <name type="common">Sphingobium japonicum</name>
    <dbReference type="NCBI Taxonomy" id="452662"/>
    <lineage>
        <taxon>Bacteria</taxon>
        <taxon>Pseudomonadati</taxon>
        <taxon>Pseudomonadota</taxon>
        <taxon>Alphaproteobacteria</taxon>
        <taxon>Sphingomonadales</taxon>
        <taxon>Sphingomonadaceae</taxon>
        <taxon>Sphingobium</taxon>
    </lineage>
</organism>
<keyword evidence="3" id="KW-1185">Reference proteome</keyword>
<name>D4Z7B4_SPHIU</name>
<sequence>MSGAQSGCPGHPGGNADPLWVGRGGWPVNPAGAALPRRKPNRR</sequence>
<dbReference type="STRING" id="452662.SJA_C2-00200"/>
<proteinExistence type="predicted"/>
<gene>
    <name evidence="2" type="ordered locus">SJA_C2-00200</name>
</gene>
<dbReference type="KEGG" id="sjp:SJA_C2-00200"/>
<evidence type="ECO:0000313" key="2">
    <source>
        <dbReference type="EMBL" id="BAI98383.1"/>
    </source>
</evidence>
<reference evidence="2 3" key="1">
    <citation type="journal article" date="2010" name="J. Bacteriol.">
        <title>Complete genome sequence of the representative gamma-hexachlorocyclohexane-degrading bacterium Sphingobium japonicum UT26.</title>
        <authorList>
            <person name="Nagata Y."/>
            <person name="Ohtsubo Y."/>
            <person name="Endo R."/>
            <person name="Ichikawa N."/>
            <person name="Ankai A."/>
            <person name="Oguchi A."/>
            <person name="Fukui S."/>
            <person name="Fujita N."/>
            <person name="Tsuda M."/>
        </authorList>
    </citation>
    <scope>NUCLEOTIDE SEQUENCE [LARGE SCALE GENOMIC DNA]</scope>
    <source>
        <strain evidence="3">DSM 16413 / CCM 7287 / MTCC 6362 / UT26 / NBRC 101211 / UT26S</strain>
    </source>
</reference>
<accession>D4Z7B4</accession>
<evidence type="ECO:0000313" key="3">
    <source>
        <dbReference type="Proteomes" id="UP000007753"/>
    </source>
</evidence>
<dbReference type="HOGENOM" id="CLU_3239761_0_0_5"/>
<evidence type="ECO:0000256" key="1">
    <source>
        <dbReference type="SAM" id="MobiDB-lite"/>
    </source>
</evidence>
<dbReference type="EMBL" id="AP010804">
    <property type="protein sequence ID" value="BAI98383.1"/>
    <property type="molecule type" value="Genomic_DNA"/>
</dbReference>